<name>A0ABX0NRP4_9BURK</name>
<dbReference type="InterPro" id="IPR025409">
    <property type="entry name" value="DUF4303"/>
</dbReference>
<organism evidence="1 2">
    <name type="scientific">Massilia mucilaginosa</name>
    <dbReference type="NCBI Taxonomy" id="2609282"/>
    <lineage>
        <taxon>Bacteria</taxon>
        <taxon>Pseudomonadati</taxon>
        <taxon>Pseudomonadota</taxon>
        <taxon>Betaproteobacteria</taxon>
        <taxon>Burkholderiales</taxon>
        <taxon>Oxalobacteraceae</taxon>
        <taxon>Telluria group</taxon>
        <taxon>Massilia</taxon>
    </lineage>
</organism>
<dbReference type="Pfam" id="PF14136">
    <property type="entry name" value="DUF4303"/>
    <property type="match status" value="1"/>
</dbReference>
<reference evidence="1 2" key="1">
    <citation type="submission" date="2019-10" db="EMBL/GenBank/DDBJ databases">
        <title>Taxonomy of Antarctic Massilia spp.: description of Massilia rubra sp. nov., Massilia aquatica sp. nov., Massilia mucilaginosa sp. nov., Massilia frigida sp. nov. isolated from streams, lakes and regoliths.</title>
        <authorList>
            <person name="Holochova P."/>
            <person name="Sedlacek I."/>
            <person name="Kralova S."/>
            <person name="Maslanova I."/>
            <person name="Busse H.-J."/>
            <person name="Stankova E."/>
            <person name="Vrbovska V."/>
            <person name="Kovarovic V."/>
            <person name="Bartak M."/>
            <person name="Svec P."/>
            <person name="Pantucek R."/>
        </authorList>
    </citation>
    <scope>NUCLEOTIDE SEQUENCE [LARGE SCALE GENOMIC DNA]</scope>
    <source>
        <strain evidence="1 2">CCM 8733</strain>
    </source>
</reference>
<gene>
    <name evidence="1" type="ORF">F2P45_10435</name>
</gene>
<dbReference type="Proteomes" id="UP000609726">
    <property type="component" value="Unassembled WGS sequence"/>
</dbReference>
<protein>
    <submittedName>
        <fullName evidence="1">DUF4303 domain-containing protein</fullName>
    </submittedName>
</protein>
<dbReference type="EMBL" id="WHJH01000009">
    <property type="protein sequence ID" value="NHZ89428.1"/>
    <property type="molecule type" value="Genomic_DNA"/>
</dbReference>
<evidence type="ECO:0000313" key="2">
    <source>
        <dbReference type="Proteomes" id="UP000609726"/>
    </source>
</evidence>
<proteinExistence type="predicted"/>
<evidence type="ECO:0000313" key="1">
    <source>
        <dbReference type="EMBL" id="NHZ89428.1"/>
    </source>
</evidence>
<dbReference type="RefSeq" id="WP_166873901.1">
    <property type="nucleotide sequence ID" value="NZ_WHJH01000009.1"/>
</dbReference>
<sequence>MQAPDLLPIEDQLFALSVESIRQFAAEHQDESFYGFGIDCMADMGMFLLCFNSEAAFAGTAREYIERFQYSAAQLAELKTNFGDWKYQDFNQEQPHWDPGWDTYREAISDYLTDDDIDIDEANAYVEQLMRCVCRVLVRIERSGILERTRMDRGFTTAVMDHDETLQEATVRLNSVRAEFND</sequence>
<comment type="caution">
    <text evidence="1">The sequence shown here is derived from an EMBL/GenBank/DDBJ whole genome shotgun (WGS) entry which is preliminary data.</text>
</comment>
<accession>A0ABX0NRP4</accession>
<keyword evidence="2" id="KW-1185">Reference proteome</keyword>